<evidence type="ECO:0000256" key="7">
    <source>
        <dbReference type="ARBA" id="ARBA00022989"/>
    </source>
</evidence>
<comment type="catalytic activity">
    <reaction evidence="10">
        <text>Mg(2+)(in) = Mg(2+)(out)</text>
        <dbReference type="Rhea" id="RHEA:29827"/>
        <dbReference type="ChEBI" id="CHEBI:18420"/>
    </reaction>
</comment>
<dbReference type="InterPro" id="IPR002523">
    <property type="entry name" value="MgTranspt_CorA/ZnTranspt_ZntB"/>
</dbReference>
<evidence type="ECO:0000256" key="12">
    <source>
        <dbReference type="SAM" id="Phobius"/>
    </source>
</evidence>
<comment type="subcellular location">
    <subcellularLocation>
        <location evidence="1">Cell membrane</location>
        <topology evidence="1">Multi-pass membrane protein</topology>
    </subcellularLocation>
</comment>
<keyword evidence="5 12" id="KW-0812">Transmembrane</keyword>
<evidence type="ECO:0000256" key="9">
    <source>
        <dbReference type="ARBA" id="ARBA00023136"/>
    </source>
</evidence>
<evidence type="ECO:0000313" key="14">
    <source>
        <dbReference type="Proteomes" id="UP001141259"/>
    </source>
</evidence>
<protein>
    <submittedName>
        <fullName evidence="13">Magnesium and cobalt transport protein CorA</fullName>
    </submittedName>
</protein>
<comment type="function">
    <text evidence="11">Mediates influx of magnesium ions. Alternates between open and closed states. Activated by low cytoplasmic Mg(2+) levels. Inactive when cytoplasmic Mg(2+) levels are high.</text>
</comment>
<evidence type="ECO:0000256" key="10">
    <source>
        <dbReference type="ARBA" id="ARBA00034269"/>
    </source>
</evidence>
<dbReference type="PANTHER" id="PTHR46494:SF1">
    <property type="entry name" value="CORA FAMILY METAL ION TRANSPORTER (EUROFUNG)"/>
    <property type="match status" value="1"/>
</dbReference>
<dbReference type="PANTHER" id="PTHR46494">
    <property type="entry name" value="CORA FAMILY METAL ION TRANSPORTER (EUROFUNG)"/>
    <property type="match status" value="1"/>
</dbReference>
<comment type="caution">
    <text evidence="13">The sequence shown here is derived from an EMBL/GenBank/DDBJ whole genome shotgun (WGS) entry which is preliminary data.</text>
</comment>
<reference evidence="13" key="1">
    <citation type="submission" date="2022-08" db="EMBL/GenBank/DDBJ databases">
        <authorList>
            <person name="Tistechok S."/>
            <person name="Samborskyy M."/>
            <person name="Roman I."/>
        </authorList>
    </citation>
    <scope>NUCLEOTIDE SEQUENCE</scope>
    <source>
        <strain evidence="13">DSM 103496</strain>
    </source>
</reference>
<keyword evidence="6" id="KW-0460">Magnesium</keyword>
<dbReference type="RefSeq" id="WP_259623987.1">
    <property type="nucleotide sequence ID" value="NZ_JANYMP010000007.1"/>
</dbReference>
<organism evidence="13 14">
    <name type="scientific">Umezawaea endophytica</name>
    <dbReference type="NCBI Taxonomy" id="1654476"/>
    <lineage>
        <taxon>Bacteria</taxon>
        <taxon>Bacillati</taxon>
        <taxon>Actinomycetota</taxon>
        <taxon>Actinomycetes</taxon>
        <taxon>Pseudonocardiales</taxon>
        <taxon>Pseudonocardiaceae</taxon>
        <taxon>Umezawaea</taxon>
    </lineage>
</organism>
<proteinExistence type="inferred from homology"/>
<dbReference type="AlphaFoldDB" id="A0A9X2VKT5"/>
<evidence type="ECO:0000313" key="13">
    <source>
        <dbReference type="EMBL" id="MCS7478476.1"/>
    </source>
</evidence>
<dbReference type="SUPFAM" id="SSF144083">
    <property type="entry name" value="Magnesium transport protein CorA, transmembrane region"/>
    <property type="match status" value="1"/>
</dbReference>
<dbReference type="EMBL" id="JANYMP010000007">
    <property type="protein sequence ID" value="MCS7478476.1"/>
    <property type="molecule type" value="Genomic_DNA"/>
</dbReference>
<dbReference type="GO" id="GO:0000287">
    <property type="term" value="F:magnesium ion binding"/>
    <property type="evidence" value="ECO:0007669"/>
    <property type="project" value="TreeGrafter"/>
</dbReference>
<sequence>MSAASTGGWVAAHDAVVGCAVYVDGLRLPGPWTHETAAAEVRERGTGFVWLGLLEPSAEQVRPVAETFGLPARSAGDAVRGYLRPKVARYGEVTFLVLKTARHVAHASPGGGGEIVETGEVMAFLGADFIVTVRHGSHSSLSGLRAELEAAPERLALGPSAVLHAIADHVVTSHLDVTEAFEGDIDAIEALVFAPGNPVGAEQMYLMKREIVELSRSVTPLAVVLRGVVESPEVREEVREGFRDLLDRLAAVSERIGSFDQLLTSLLYATLAKITLRQNDDVRKITSWAAIVALPTMVFGLYGMNFEHMPELRWEYGYYGVLGFVAVGCFVLHRMFKRNRWL</sequence>
<keyword evidence="3" id="KW-0813">Transport</keyword>
<dbReference type="GO" id="GO:0050897">
    <property type="term" value="F:cobalt ion binding"/>
    <property type="evidence" value="ECO:0007669"/>
    <property type="project" value="TreeGrafter"/>
</dbReference>
<dbReference type="Gene3D" id="3.30.460.20">
    <property type="entry name" value="CorA soluble domain-like"/>
    <property type="match status" value="1"/>
</dbReference>
<evidence type="ECO:0000256" key="2">
    <source>
        <dbReference type="ARBA" id="ARBA00009765"/>
    </source>
</evidence>
<dbReference type="SUPFAM" id="SSF143865">
    <property type="entry name" value="CorA soluble domain-like"/>
    <property type="match status" value="1"/>
</dbReference>
<evidence type="ECO:0000256" key="1">
    <source>
        <dbReference type="ARBA" id="ARBA00004651"/>
    </source>
</evidence>
<dbReference type="InterPro" id="IPR045861">
    <property type="entry name" value="CorA_cytoplasmic_dom"/>
</dbReference>
<dbReference type="FunFam" id="1.20.58.340:FF:000004">
    <property type="entry name" value="Magnesium transport protein CorA"/>
    <property type="match status" value="1"/>
</dbReference>
<evidence type="ECO:0000256" key="6">
    <source>
        <dbReference type="ARBA" id="ARBA00022842"/>
    </source>
</evidence>
<feature type="transmembrane region" description="Helical" evidence="12">
    <location>
        <begin position="316"/>
        <end position="336"/>
    </location>
</feature>
<dbReference type="GO" id="GO:0015095">
    <property type="term" value="F:magnesium ion transmembrane transporter activity"/>
    <property type="evidence" value="ECO:0007669"/>
    <property type="project" value="TreeGrafter"/>
</dbReference>
<keyword evidence="9 12" id="KW-0472">Membrane</keyword>
<evidence type="ECO:0000256" key="11">
    <source>
        <dbReference type="ARBA" id="ARBA00045497"/>
    </source>
</evidence>
<dbReference type="Proteomes" id="UP001141259">
    <property type="component" value="Unassembled WGS sequence"/>
</dbReference>
<keyword evidence="7 12" id="KW-1133">Transmembrane helix</keyword>
<feature type="transmembrane region" description="Helical" evidence="12">
    <location>
        <begin position="285"/>
        <end position="304"/>
    </location>
</feature>
<evidence type="ECO:0000256" key="3">
    <source>
        <dbReference type="ARBA" id="ARBA00022448"/>
    </source>
</evidence>
<comment type="similarity">
    <text evidence="2">Belongs to the CorA metal ion transporter (MIT) (TC 1.A.35) family.</text>
</comment>
<accession>A0A9X2VKT5</accession>
<name>A0A9X2VKT5_9PSEU</name>
<dbReference type="InterPro" id="IPR045863">
    <property type="entry name" value="CorA_TM1_TM2"/>
</dbReference>
<keyword evidence="14" id="KW-1185">Reference proteome</keyword>
<keyword evidence="4" id="KW-1003">Cell membrane</keyword>
<dbReference type="CDD" id="cd12830">
    <property type="entry name" value="MtCorA-like"/>
    <property type="match status" value="1"/>
</dbReference>
<gene>
    <name evidence="13" type="ORF">NZH93_16575</name>
</gene>
<dbReference type="GO" id="GO:0005886">
    <property type="term" value="C:plasma membrane"/>
    <property type="evidence" value="ECO:0007669"/>
    <property type="project" value="UniProtKB-SubCell"/>
</dbReference>
<evidence type="ECO:0000256" key="5">
    <source>
        <dbReference type="ARBA" id="ARBA00022692"/>
    </source>
</evidence>
<evidence type="ECO:0000256" key="4">
    <source>
        <dbReference type="ARBA" id="ARBA00022475"/>
    </source>
</evidence>
<keyword evidence="8" id="KW-0406">Ion transport</keyword>
<evidence type="ECO:0000256" key="8">
    <source>
        <dbReference type="ARBA" id="ARBA00023065"/>
    </source>
</evidence>
<dbReference type="Gene3D" id="1.20.58.340">
    <property type="entry name" value="Magnesium transport protein CorA, transmembrane region"/>
    <property type="match status" value="2"/>
</dbReference>
<dbReference type="Pfam" id="PF01544">
    <property type="entry name" value="CorA"/>
    <property type="match status" value="1"/>
</dbReference>
<dbReference type="GO" id="GO:0015087">
    <property type="term" value="F:cobalt ion transmembrane transporter activity"/>
    <property type="evidence" value="ECO:0007669"/>
    <property type="project" value="TreeGrafter"/>
</dbReference>